<dbReference type="Pfam" id="PF01027">
    <property type="entry name" value="Bax1-I"/>
    <property type="match status" value="1"/>
</dbReference>
<dbReference type="GeneID" id="101493197"/>
<feature type="transmembrane region" description="Helical" evidence="5">
    <location>
        <begin position="68"/>
        <end position="87"/>
    </location>
</feature>
<reference evidence="7" key="2">
    <citation type="submission" date="2025-08" db="UniProtKB">
        <authorList>
            <consortium name="RefSeq"/>
        </authorList>
    </citation>
    <scope>IDENTIFICATION</scope>
    <source>
        <tissue evidence="7">Etiolated seedlings</tissue>
    </source>
</reference>
<evidence type="ECO:0000256" key="1">
    <source>
        <dbReference type="ARBA" id="ARBA00004141"/>
    </source>
</evidence>
<dbReference type="PaxDb" id="3827-XP_004497074.1"/>
<feature type="transmembrane region" description="Helical" evidence="5">
    <location>
        <begin position="153"/>
        <end position="172"/>
    </location>
</feature>
<dbReference type="PANTHER" id="PTHR23291:SF120">
    <property type="entry name" value="INHIBITOR OF APOPTOSIS-PROMOTING BAX1 PROTEIN"/>
    <property type="match status" value="1"/>
</dbReference>
<protein>
    <submittedName>
        <fullName evidence="7">Protein LIFEGUARD 4-like</fullName>
    </submittedName>
</protein>
<reference evidence="6" key="1">
    <citation type="journal article" date="2013" name="Nat. Biotechnol.">
        <title>Draft genome sequence of chickpea (Cicer arietinum) provides a resource for trait improvement.</title>
        <authorList>
            <person name="Varshney R.K."/>
            <person name="Song C."/>
            <person name="Saxena R.K."/>
            <person name="Azam S."/>
            <person name="Yu S."/>
            <person name="Sharpe A.G."/>
            <person name="Cannon S."/>
            <person name="Baek J."/>
            <person name="Rosen B.D."/>
            <person name="Tar'an B."/>
            <person name="Millan T."/>
            <person name="Zhang X."/>
            <person name="Ramsay L.D."/>
            <person name="Iwata A."/>
            <person name="Wang Y."/>
            <person name="Nelson W."/>
            <person name="Farmer A.D."/>
            <person name="Gaur P.M."/>
            <person name="Soderlund C."/>
            <person name="Penmetsa R.V."/>
            <person name="Xu C."/>
            <person name="Bharti A.K."/>
            <person name="He W."/>
            <person name="Winter P."/>
            <person name="Zhao S."/>
            <person name="Hane J.K."/>
            <person name="Carrasquilla-Garcia N."/>
            <person name="Condie J.A."/>
            <person name="Upadhyaya H.D."/>
            <person name="Luo M.C."/>
            <person name="Thudi M."/>
            <person name="Gowda C.L."/>
            <person name="Singh N.P."/>
            <person name="Lichtenzveig J."/>
            <person name="Gali K.K."/>
            <person name="Rubio J."/>
            <person name="Nadarajan N."/>
            <person name="Dolezel J."/>
            <person name="Bansal K.C."/>
            <person name="Xu X."/>
            <person name="Edwards D."/>
            <person name="Zhang G."/>
            <person name="Kahl G."/>
            <person name="Gil J."/>
            <person name="Singh K.B."/>
            <person name="Datta S.K."/>
            <person name="Jackson S.A."/>
            <person name="Wang J."/>
            <person name="Cook D.R."/>
        </authorList>
    </citation>
    <scope>NUCLEOTIDE SEQUENCE [LARGE SCALE GENOMIC DNA]</scope>
    <source>
        <strain evidence="6">cv. CDC Frontier</strain>
    </source>
</reference>
<comment type="subcellular location">
    <subcellularLocation>
        <location evidence="1">Membrane</location>
        <topology evidence="1">Multi-pass membrane protein</topology>
    </subcellularLocation>
</comment>
<name>A0A1S2XZS8_CICAR</name>
<keyword evidence="4 5" id="KW-0472">Membrane</keyword>
<evidence type="ECO:0000256" key="4">
    <source>
        <dbReference type="ARBA" id="ARBA00023136"/>
    </source>
</evidence>
<keyword evidence="3 5" id="KW-1133">Transmembrane helix</keyword>
<dbReference type="InterPro" id="IPR006214">
    <property type="entry name" value="Bax_inhibitor_1-related"/>
</dbReference>
<proteinExistence type="inferred from homology"/>
<keyword evidence="2 5" id="KW-0812">Transmembrane</keyword>
<feature type="transmembrane region" description="Helical" evidence="5">
    <location>
        <begin position="214"/>
        <end position="236"/>
    </location>
</feature>
<comment type="similarity">
    <text evidence="5">Belongs to the BI1 family.</text>
</comment>
<dbReference type="eggNOG" id="KOG2322">
    <property type="taxonomic scope" value="Eukaryota"/>
</dbReference>
<keyword evidence="6" id="KW-1185">Reference proteome</keyword>
<dbReference type="Proteomes" id="UP000087171">
    <property type="component" value="Chromosome Ca4"/>
</dbReference>
<dbReference type="PANTHER" id="PTHR23291">
    <property type="entry name" value="BAX INHIBITOR-RELATED"/>
    <property type="match status" value="1"/>
</dbReference>
<evidence type="ECO:0000256" key="2">
    <source>
        <dbReference type="ARBA" id="ARBA00022692"/>
    </source>
</evidence>
<gene>
    <name evidence="7" type="primary">LOC101493197</name>
</gene>
<evidence type="ECO:0000313" key="7">
    <source>
        <dbReference type="RefSeq" id="XP_004497074.1"/>
    </source>
</evidence>
<evidence type="ECO:0000256" key="5">
    <source>
        <dbReference type="RuleBase" id="RU004379"/>
    </source>
</evidence>
<dbReference type="RefSeq" id="XP_004497074.1">
    <property type="nucleotide sequence ID" value="XM_004497017.3"/>
</dbReference>
<feature type="transmembrane region" description="Helical" evidence="5">
    <location>
        <begin position="99"/>
        <end position="122"/>
    </location>
</feature>
<sequence>MGKGDIEAGFPQAHGSLYPYMIESPELRWGFIRKVYLIVSIQLLFTAGFASLFVFFPPAKNFVLYNDFSLFALLGSLIFTFIVLLVLSKYYNKHPVNLFLLGLYTLGMSVTVGFACAFSQAIVVAEAAFLTGAVVGCLTLYTFWAVKRGSDFSFLGPFLFASLMVMLLFGLIQMFCPLGPMGRMVYAGMGALIMCGFIVYDTCDLIKRYTYDDYIWAAIAIYGDIINLFIYLLSILNDL</sequence>
<organism evidence="6 7">
    <name type="scientific">Cicer arietinum</name>
    <name type="common">Chickpea</name>
    <name type="synonym">Garbanzo</name>
    <dbReference type="NCBI Taxonomy" id="3827"/>
    <lineage>
        <taxon>Eukaryota</taxon>
        <taxon>Viridiplantae</taxon>
        <taxon>Streptophyta</taxon>
        <taxon>Embryophyta</taxon>
        <taxon>Tracheophyta</taxon>
        <taxon>Spermatophyta</taxon>
        <taxon>Magnoliopsida</taxon>
        <taxon>eudicotyledons</taxon>
        <taxon>Gunneridae</taxon>
        <taxon>Pentapetalae</taxon>
        <taxon>rosids</taxon>
        <taxon>fabids</taxon>
        <taxon>Fabales</taxon>
        <taxon>Fabaceae</taxon>
        <taxon>Papilionoideae</taxon>
        <taxon>50 kb inversion clade</taxon>
        <taxon>NPAAA clade</taxon>
        <taxon>Hologalegina</taxon>
        <taxon>IRL clade</taxon>
        <taxon>Cicereae</taxon>
        <taxon>Cicer</taxon>
    </lineage>
</organism>
<feature type="transmembrane region" description="Helical" evidence="5">
    <location>
        <begin position="184"/>
        <end position="202"/>
    </location>
</feature>
<dbReference type="OrthoDB" id="7933078at2759"/>
<dbReference type="KEGG" id="cam:101493197"/>
<accession>A0A1S2XZS8</accession>
<feature type="transmembrane region" description="Helical" evidence="5">
    <location>
        <begin position="35"/>
        <end position="56"/>
    </location>
</feature>
<dbReference type="GO" id="GO:0016020">
    <property type="term" value="C:membrane"/>
    <property type="evidence" value="ECO:0007669"/>
    <property type="project" value="UniProtKB-SubCell"/>
</dbReference>
<feature type="transmembrane region" description="Helical" evidence="5">
    <location>
        <begin position="128"/>
        <end position="146"/>
    </location>
</feature>
<dbReference type="STRING" id="3827.A0A1S2XZS8"/>
<evidence type="ECO:0000313" key="6">
    <source>
        <dbReference type="Proteomes" id="UP000087171"/>
    </source>
</evidence>
<evidence type="ECO:0000256" key="3">
    <source>
        <dbReference type="ARBA" id="ARBA00022989"/>
    </source>
</evidence>
<dbReference type="AlphaFoldDB" id="A0A1S2XZS8"/>